<gene>
    <name evidence="3" type="ORF">SEPMUDRAFT_149069</name>
</gene>
<dbReference type="GeneID" id="27902456"/>
<organism evidence="3 4">
    <name type="scientific">Sphaerulina musiva (strain SO2202)</name>
    <name type="common">Poplar stem canker fungus</name>
    <name type="synonym">Septoria musiva</name>
    <dbReference type="NCBI Taxonomy" id="692275"/>
    <lineage>
        <taxon>Eukaryota</taxon>
        <taxon>Fungi</taxon>
        <taxon>Dikarya</taxon>
        <taxon>Ascomycota</taxon>
        <taxon>Pezizomycotina</taxon>
        <taxon>Dothideomycetes</taxon>
        <taxon>Dothideomycetidae</taxon>
        <taxon>Mycosphaerellales</taxon>
        <taxon>Mycosphaerellaceae</taxon>
        <taxon>Sphaerulina</taxon>
    </lineage>
</organism>
<proteinExistence type="predicted"/>
<dbReference type="OrthoDB" id="4083871at2759"/>
<dbReference type="RefSeq" id="XP_016760486.1">
    <property type="nucleotide sequence ID" value="XM_016905319.1"/>
</dbReference>
<keyword evidence="4" id="KW-1185">Reference proteome</keyword>
<dbReference type="eggNOG" id="ENOG502SSTB">
    <property type="taxonomic scope" value="Eukaryota"/>
</dbReference>
<name>M3D297_SPHMS</name>
<feature type="transmembrane region" description="Helical" evidence="2">
    <location>
        <begin position="6"/>
        <end position="32"/>
    </location>
</feature>
<dbReference type="PANTHER" id="PTHR42077:SF1">
    <property type="entry name" value="YALI0F30239P"/>
    <property type="match status" value="1"/>
</dbReference>
<dbReference type="Proteomes" id="UP000016931">
    <property type="component" value="Unassembled WGS sequence"/>
</dbReference>
<reference evidence="3 4" key="1">
    <citation type="journal article" date="2012" name="PLoS Pathog.">
        <title>Diverse lifestyles and strategies of plant pathogenesis encoded in the genomes of eighteen Dothideomycetes fungi.</title>
        <authorList>
            <person name="Ohm R.A."/>
            <person name="Feau N."/>
            <person name="Henrissat B."/>
            <person name="Schoch C.L."/>
            <person name="Horwitz B.A."/>
            <person name="Barry K.W."/>
            <person name="Condon B.J."/>
            <person name="Copeland A.C."/>
            <person name="Dhillon B."/>
            <person name="Glaser F."/>
            <person name="Hesse C.N."/>
            <person name="Kosti I."/>
            <person name="LaButti K."/>
            <person name="Lindquist E.A."/>
            <person name="Lucas S."/>
            <person name="Salamov A.A."/>
            <person name="Bradshaw R.E."/>
            <person name="Ciuffetti L."/>
            <person name="Hamelin R.C."/>
            <person name="Kema G.H.J."/>
            <person name="Lawrence C."/>
            <person name="Scott J.A."/>
            <person name="Spatafora J.W."/>
            <person name="Turgeon B.G."/>
            <person name="de Wit P.J.G.M."/>
            <person name="Zhong S."/>
            <person name="Goodwin S.B."/>
            <person name="Grigoriev I.V."/>
        </authorList>
    </citation>
    <scope>NUCLEOTIDE SEQUENCE [LARGE SCALE GENOMIC DNA]</scope>
    <source>
        <strain evidence="3 4">SO2202</strain>
    </source>
</reference>
<protein>
    <submittedName>
        <fullName evidence="3">Uncharacterized protein</fullName>
    </submittedName>
</protein>
<dbReference type="EMBL" id="KB456264">
    <property type="protein sequence ID" value="EMF12365.1"/>
    <property type="molecule type" value="Genomic_DNA"/>
</dbReference>
<sequence length="144" mass="15220">MANGVSLIPLFILFVVVGAFAFVGYQIFLWSGELTTKGKEKMEKKHMTFKDGGLQVGVKDRSAEQAADKAQSVLVNAWQNAELPAYKSRLGWNNTYQDPKKAKSGGGGASAAKSSATSPVAGVPGSAPEHRPGAKRIPSTPGSW</sequence>
<keyword evidence="2" id="KW-0812">Transmembrane</keyword>
<dbReference type="PANTHER" id="PTHR42077">
    <property type="entry name" value="YALI0F30239P"/>
    <property type="match status" value="1"/>
</dbReference>
<dbReference type="OMA" id="GWVGYQI"/>
<dbReference type="AlphaFoldDB" id="M3D297"/>
<evidence type="ECO:0000313" key="4">
    <source>
        <dbReference type="Proteomes" id="UP000016931"/>
    </source>
</evidence>
<evidence type="ECO:0000313" key="3">
    <source>
        <dbReference type="EMBL" id="EMF12365.1"/>
    </source>
</evidence>
<dbReference type="HOGENOM" id="CLU_150197_0_0_1"/>
<feature type="region of interest" description="Disordered" evidence="1">
    <location>
        <begin position="91"/>
        <end position="144"/>
    </location>
</feature>
<evidence type="ECO:0000256" key="1">
    <source>
        <dbReference type="SAM" id="MobiDB-lite"/>
    </source>
</evidence>
<keyword evidence="2" id="KW-1133">Transmembrane helix</keyword>
<accession>M3D297</accession>
<evidence type="ECO:0000256" key="2">
    <source>
        <dbReference type="SAM" id="Phobius"/>
    </source>
</evidence>
<keyword evidence="2" id="KW-0472">Membrane</keyword>